<dbReference type="InterPro" id="IPR051331">
    <property type="entry name" value="Chorismate_mutase-related"/>
</dbReference>
<dbReference type="AlphaFoldDB" id="A0A369Q4P0"/>
<dbReference type="SUPFAM" id="SSF48600">
    <property type="entry name" value="Chorismate mutase II"/>
    <property type="match status" value="1"/>
</dbReference>
<feature type="binding site" evidence="3">
    <location>
        <position position="103"/>
    </location>
    <ligand>
        <name>substrate</name>
    </ligand>
</feature>
<organism evidence="5 6">
    <name type="scientific">Alteripontixanthobacter maritimus</name>
    <dbReference type="NCBI Taxonomy" id="2161824"/>
    <lineage>
        <taxon>Bacteria</taxon>
        <taxon>Pseudomonadati</taxon>
        <taxon>Pseudomonadota</taxon>
        <taxon>Alphaproteobacteria</taxon>
        <taxon>Sphingomonadales</taxon>
        <taxon>Erythrobacteraceae</taxon>
        <taxon>Alteripontixanthobacter</taxon>
    </lineage>
</organism>
<dbReference type="InterPro" id="IPR002701">
    <property type="entry name" value="CM_II_prokaryot"/>
</dbReference>
<dbReference type="GO" id="GO:0009697">
    <property type="term" value="P:salicylic acid biosynthetic process"/>
    <property type="evidence" value="ECO:0007669"/>
    <property type="project" value="InterPro"/>
</dbReference>
<dbReference type="GO" id="GO:0004106">
    <property type="term" value="F:chorismate mutase activity"/>
    <property type="evidence" value="ECO:0007669"/>
    <property type="project" value="UniProtKB-EC"/>
</dbReference>
<evidence type="ECO:0000256" key="3">
    <source>
        <dbReference type="PIRSR" id="PIRSR029775-1"/>
    </source>
</evidence>
<dbReference type="InterPro" id="IPR036263">
    <property type="entry name" value="Chorismate_II_sf"/>
</dbReference>
<dbReference type="EMBL" id="QBKA01000002">
    <property type="protein sequence ID" value="RDC59861.1"/>
    <property type="molecule type" value="Genomic_DNA"/>
</dbReference>
<sequence length="111" mass="12614">MPDNETALTREAAATMPDECMTMAEVRRGVDATDRELFALLERRFGYMRAAARIKQDRGEVRDEARKAAVIAAIREDAVQAGLPARELAEIWEKLVEASIAYEFAEWDRIR</sequence>
<dbReference type="EC" id="5.4.99.5" evidence="1"/>
<evidence type="ECO:0000313" key="6">
    <source>
        <dbReference type="Proteomes" id="UP000253727"/>
    </source>
</evidence>
<keyword evidence="2" id="KW-0413">Isomerase</keyword>
<dbReference type="PANTHER" id="PTHR38041:SF1">
    <property type="entry name" value="CHORISMATE MUTASE"/>
    <property type="match status" value="1"/>
</dbReference>
<dbReference type="GO" id="GO:0016835">
    <property type="term" value="F:carbon-oxygen lyase activity"/>
    <property type="evidence" value="ECO:0007669"/>
    <property type="project" value="InterPro"/>
</dbReference>
<gene>
    <name evidence="5" type="primary">pchB</name>
    <name evidence="5" type="ORF">HME9302_01057</name>
</gene>
<evidence type="ECO:0000256" key="1">
    <source>
        <dbReference type="ARBA" id="ARBA00012404"/>
    </source>
</evidence>
<name>A0A369Q4P0_9SPHN</name>
<dbReference type="RefSeq" id="WP_230079878.1">
    <property type="nucleotide sequence ID" value="NZ_QBKA01000002.1"/>
</dbReference>
<dbReference type="Pfam" id="PF01817">
    <property type="entry name" value="CM_2"/>
    <property type="match status" value="1"/>
</dbReference>
<keyword evidence="5" id="KW-0456">Lyase</keyword>
<feature type="binding site" evidence="3">
    <location>
        <position position="27"/>
    </location>
    <ligand>
        <name>substrate</name>
    </ligand>
</feature>
<proteinExistence type="predicted"/>
<evidence type="ECO:0000313" key="5">
    <source>
        <dbReference type="EMBL" id="RDC59861.1"/>
    </source>
</evidence>
<dbReference type="PROSITE" id="PS51168">
    <property type="entry name" value="CHORISMATE_MUT_2"/>
    <property type="match status" value="1"/>
</dbReference>
<comment type="caution">
    <text evidence="5">The sequence shown here is derived from an EMBL/GenBank/DDBJ whole genome shotgun (WGS) entry which is preliminary data.</text>
</comment>
<accession>A0A369Q4P0</accession>
<dbReference type="PANTHER" id="PTHR38041">
    <property type="entry name" value="CHORISMATE MUTASE"/>
    <property type="match status" value="1"/>
</dbReference>
<feature type="domain" description="Chorismate mutase" evidence="4">
    <location>
        <begin position="17"/>
        <end position="107"/>
    </location>
</feature>
<dbReference type="Proteomes" id="UP000253727">
    <property type="component" value="Unassembled WGS sequence"/>
</dbReference>
<dbReference type="PIRSF" id="PIRSF029775">
    <property type="entry name" value="Isochor_pyr_lyas"/>
    <property type="match status" value="1"/>
</dbReference>
<dbReference type="InterPro" id="IPR036979">
    <property type="entry name" value="CM_dom_sf"/>
</dbReference>
<dbReference type="GO" id="GO:0046417">
    <property type="term" value="P:chorismate metabolic process"/>
    <property type="evidence" value="ECO:0007669"/>
    <property type="project" value="InterPro"/>
</dbReference>
<evidence type="ECO:0000256" key="2">
    <source>
        <dbReference type="ARBA" id="ARBA00023235"/>
    </source>
</evidence>
<protein>
    <recommendedName>
        <fullName evidence="1">chorismate mutase</fullName>
        <ecNumber evidence="1">5.4.99.5</ecNumber>
    </recommendedName>
</protein>
<feature type="binding site" evidence="3">
    <location>
        <position position="44"/>
    </location>
    <ligand>
        <name>substrate</name>
    </ligand>
</feature>
<dbReference type="Gene3D" id="1.20.59.10">
    <property type="entry name" value="Chorismate mutase"/>
    <property type="match status" value="1"/>
</dbReference>
<evidence type="ECO:0000259" key="4">
    <source>
        <dbReference type="PROSITE" id="PS51168"/>
    </source>
</evidence>
<dbReference type="SMART" id="SM00830">
    <property type="entry name" value="CM_2"/>
    <property type="match status" value="1"/>
</dbReference>
<dbReference type="InterPro" id="IPR008241">
    <property type="entry name" value="Isochorismate_pyruvate-lyase"/>
</dbReference>
<keyword evidence="6" id="KW-1185">Reference proteome</keyword>
<reference evidence="5 6" key="1">
    <citation type="submission" date="2018-04" db="EMBL/GenBank/DDBJ databases">
        <title>Altererythrobacter sp. HME9302 genome sequencing and assembly.</title>
        <authorList>
            <person name="Kang H."/>
            <person name="Kim H."/>
            <person name="Joh K."/>
        </authorList>
    </citation>
    <scope>NUCLEOTIDE SEQUENCE [LARGE SCALE GENOMIC DNA]</scope>
    <source>
        <strain evidence="5 6">HME9302</strain>
    </source>
</reference>
<feature type="binding site" evidence="3">
    <location>
        <position position="55"/>
    </location>
    <ligand>
        <name>substrate</name>
    </ligand>
</feature>